<sequence length="198" mass="22299">MYLSNLEDPDYLRSGISRCPFLNTVHRLVPFLRLGTGKPIIPRECPITGVQKPTDGPHILEGETETDLDPDTDTDISWDLLCFLVTSPPWTVLTSSCPFVRQYGVLIEEEYHLKHIPETSYIRSYTSDITIARCEDGVYGFGLDFDFGFLVARTNKCALEWIRNPSAPTIGPTRRAGDAYDAEAEDVFKGPYEWDSGN</sequence>
<dbReference type="Proteomes" id="UP001447188">
    <property type="component" value="Unassembled WGS sequence"/>
</dbReference>
<name>A0ABR3GV39_9PEZI</name>
<protein>
    <submittedName>
        <fullName evidence="1">Uncharacterized protein</fullName>
    </submittedName>
</protein>
<gene>
    <name evidence="1" type="ORF">Q9L58_001474</name>
</gene>
<comment type="caution">
    <text evidence="1">The sequence shown here is derived from an EMBL/GenBank/DDBJ whole genome shotgun (WGS) entry which is preliminary data.</text>
</comment>
<reference evidence="1 2" key="1">
    <citation type="submission" date="2024-02" db="EMBL/GenBank/DDBJ databases">
        <title>Discinaceae phylogenomics.</title>
        <authorList>
            <person name="Dirks A.C."/>
            <person name="James T.Y."/>
        </authorList>
    </citation>
    <scope>NUCLEOTIDE SEQUENCE [LARGE SCALE GENOMIC DNA]</scope>
    <source>
        <strain evidence="1 2">ACD0624</strain>
    </source>
</reference>
<dbReference type="EMBL" id="JBBBZM010000011">
    <property type="protein sequence ID" value="KAL0639446.1"/>
    <property type="molecule type" value="Genomic_DNA"/>
</dbReference>
<evidence type="ECO:0000313" key="2">
    <source>
        <dbReference type="Proteomes" id="UP001447188"/>
    </source>
</evidence>
<organism evidence="1 2">
    <name type="scientific">Discina gigas</name>
    <dbReference type="NCBI Taxonomy" id="1032678"/>
    <lineage>
        <taxon>Eukaryota</taxon>
        <taxon>Fungi</taxon>
        <taxon>Dikarya</taxon>
        <taxon>Ascomycota</taxon>
        <taxon>Pezizomycotina</taxon>
        <taxon>Pezizomycetes</taxon>
        <taxon>Pezizales</taxon>
        <taxon>Discinaceae</taxon>
        <taxon>Discina</taxon>
    </lineage>
</organism>
<keyword evidence="2" id="KW-1185">Reference proteome</keyword>
<accession>A0ABR3GV39</accession>
<proteinExistence type="predicted"/>
<evidence type="ECO:0000313" key="1">
    <source>
        <dbReference type="EMBL" id="KAL0639446.1"/>
    </source>
</evidence>